<comment type="similarity">
    <text evidence="1">Belongs to the ATP-dependent AMP-binding enzyme family.</text>
</comment>
<dbReference type="EMBL" id="MIHA01000008">
    <property type="protein sequence ID" value="ODQ89943.1"/>
    <property type="molecule type" value="Genomic_DNA"/>
</dbReference>
<accession>A0A1E3RJB0</accession>
<dbReference type="InterPro" id="IPR000873">
    <property type="entry name" value="AMP-dep_synth/lig_dom"/>
</dbReference>
<dbReference type="AlphaFoldDB" id="A0A1E3RJB0"/>
<dbReference type="STRING" id="1776.BHQ18_13425"/>
<dbReference type="Pfam" id="PF13193">
    <property type="entry name" value="AMP-binding_C"/>
    <property type="match status" value="1"/>
</dbReference>
<dbReference type="Proteomes" id="UP000094053">
    <property type="component" value="Unassembled WGS sequence"/>
</dbReference>
<evidence type="ECO:0000256" key="2">
    <source>
        <dbReference type="ARBA" id="ARBA00022598"/>
    </source>
</evidence>
<dbReference type="SUPFAM" id="SSF56801">
    <property type="entry name" value="Acetyl-CoA synthetase-like"/>
    <property type="match status" value="1"/>
</dbReference>
<comment type="caution">
    <text evidence="5">The sequence shown here is derived from an EMBL/GenBank/DDBJ whole genome shotgun (WGS) entry which is preliminary data.</text>
</comment>
<dbReference type="Pfam" id="PF00501">
    <property type="entry name" value="AMP-binding"/>
    <property type="match status" value="1"/>
</dbReference>
<dbReference type="NCBIfam" id="NF005801">
    <property type="entry name" value="PRK07656.1"/>
    <property type="match status" value="1"/>
</dbReference>
<reference evidence="6" key="1">
    <citation type="submission" date="2016-09" db="EMBL/GenBank/DDBJ databases">
        <authorList>
            <person name="Greninger A.L."/>
            <person name="Jerome K.R."/>
            <person name="Mcnair B."/>
            <person name="Wallis C."/>
            <person name="Fang F."/>
        </authorList>
    </citation>
    <scope>NUCLEOTIDE SEQUENCE [LARGE SCALE GENOMIC DNA]</scope>
    <source>
        <strain evidence="6">M6</strain>
    </source>
</reference>
<evidence type="ECO:0000313" key="5">
    <source>
        <dbReference type="EMBL" id="ODQ89943.1"/>
    </source>
</evidence>
<sequence length="474" mass="50949">MVLSAADRFGDAEAVVDGPLRLTFTELVHRIRCAAGAFAELGVAKGDRVAVWAPNSAEWIVAAFGLMTAGGVLVPVNTRFKPDEAGDVITRSGAKAVLVQKDFLGLDYSVATDVPVIDLKSGFLSQGSPFECAISGTDIADVIFTSGTTGRPKGAMMNHLQTLRAYEEWATLADLRRGDRYLMINPYFHTFGLKAGLVASFLRGATMLPVAAFDVDTVVDLIERERITMLPGPPTLYHSLLTVGDKSRLASLRAGVTGAADIPVELIRRIRDELPFQSLMTGYGLTEAGNVTLSRPGDSPEDVATTAGLPCEDVEVRIADDGEVLVRGYNVMQGYLDDPEATAEAIDADGFLHTGDLGEFTDSGRLRIVGRKKDMFIVGGFNAYPAEIEGFLLEHPGVAQAAVIGVPDERLGQVGKAFVVCKDGHAGLTAEALIAWSRERMAGFKVPRYVEFLDELPLNATGKVMKDRLRDSVR</sequence>
<gene>
    <name evidence="5" type="ORF">BHQ18_13425</name>
</gene>
<evidence type="ECO:0000313" key="6">
    <source>
        <dbReference type="Proteomes" id="UP000094053"/>
    </source>
</evidence>
<dbReference type="InterPro" id="IPR042099">
    <property type="entry name" value="ANL_N_sf"/>
</dbReference>
<dbReference type="InterPro" id="IPR020845">
    <property type="entry name" value="AMP-binding_CS"/>
</dbReference>
<dbReference type="PANTHER" id="PTHR43201">
    <property type="entry name" value="ACYL-COA SYNTHETASE"/>
    <property type="match status" value="1"/>
</dbReference>
<evidence type="ECO:0000256" key="1">
    <source>
        <dbReference type="ARBA" id="ARBA00006432"/>
    </source>
</evidence>
<dbReference type="InterPro" id="IPR045851">
    <property type="entry name" value="AMP-bd_C_sf"/>
</dbReference>
<dbReference type="PANTHER" id="PTHR43201:SF5">
    <property type="entry name" value="MEDIUM-CHAIN ACYL-COA LIGASE ACSF2, MITOCHONDRIAL"/>
    <property type="match status" value="1"/>
</dbReference>
<dbReference type="GO" id="GO:0006631">
    <property type="term" value="P:fatty acid metabolic process"/>
    <property type="evidence" value="ECO:0007669"/>
    <property type="project" value="TreeGrafter"/>
</dbReference>
<name>A0A1E3RJB0_MYCFV</name>
<feature type="domain" description="AMP-binding enzyme C-terminal" evidence="4">
    <location>
        <begin position="387"/>
        <end position="463"/>
    </location>
</feature>
<keyword evidence="6" id="KW-1185">Reference proteome</keyword>
<dbReference type="Gene3D" id="3.30.300.30">
    <property type="match status" value="1"/>
</dbReference>
<dbReference type="Gene3D" id="3.40.50.12780">
    <property type="entry name" value="N-terminal domain of ligase-like"/>
    <property type="match status" value="1"/>
</dbReference>
<dbReference type="GO" id="GO:0031956">
    <property type="term" value="F:medium-chain fatty acid-CoA ligase activity"/>
    <property type="evidence" value="ECO:0007669"/>
    <property type="project" value="TreeGrafter"/>
</dbReference>
<dbReference type="PROSITE" id="PS00455">
    <property type="entry name" value="AMP_BINDING"/>
    <property type="match status" value="1"/>
</dbReference>
<evidence type="ECO:0000259" key="4">
    <source>
        <dbReference type="Pfam" id="PF13193"/>
    </source>
</evidence>
<protein>
    <submittedName>
        <fullName evidence="5">Fatty acid--CoA ligase</fullName>
    </submittedName>
</protein>
<keyword evidence="2 5" id="KW-0436">Ligase</keyword>
<organism evidence="5 6">
    <name type="scientific">Mycolicibacterium flavescens</name>
    <name type="common">Mycobacterium flavescens</name>
    <dbReference type="NCBI Taxonomy" id="1776"/>
    <lineage>
        <taxon>Bacteria</taxon>
        <taxon>Bacillati</taxon>
        <taxon>Actinomycetota</taxon>
        <taxon>Actinomycetes</taxon>
        <taxon>Mycobacteriales</taxon>
        <taxon>Mycobacteriaceae</taxon>
        <taxon>Mycolicibacterium</taxon>
    </lineage>
</organism>
<evidence type="ECO:0000259" key="3">
    <source>
        <dbReference type="Pfam" id="PF00501"/>
    </source>
</evidence>
<dbReference type="InterPro" id="IPR025110">
    <property type="entry name" value="AMP-bd_C"/>
</dbReference>
<feature type="domain" description="AMP-dependent synthetase/ligase" evidence="3">
    <location>
        <begin position="5"/>
        <end position="336"/>
    </location>
</feature>
<proteinExistence type="inferred from homology"/>